<keyword evidence="2" id="KW-0472">Membrane</keyword>
<evidence type="ECO:0000256" key="3">
    <source>
        <dbReference type="SAM" id="SignalP"/>
    </source>
</evidence>
<feature type="signal peptide" evidence="3">
    <location>
        <begin position="1"/>
        <end position="24"/>
    </location>
</feature>
<evidence type="ECO:0000256" key="2">
    <source>
        <dbReference type="SAM" id="Phobius"/>
    </source>
</evidence>
<evidence type="ECO:0000313" key="5">
    <source>
        <dbReference type="Proteomes" id="UP001500051"/>
    </source>
</evidence>
<keyword evidence="2" id="KW-1133">Transmembrane helix</keyword>
<dbReference type="EMBL" id="BAAAYX010000020">
    <property type="protein sequence ID" value="GAA3715989.1"/>
    <property type="molecule type" value="Genomic_DNA"/>
</dbReference>
<evidence type="ECO:0008006" key="6">
    <source>
        <dbReference type="Google" id="ProtNLM"/>
    </source>
</evidence>
<dbReference type="InterPro" id="IPR008993">
    <property type="entry name" value="TIMP-like_OB-fold"/>
</dbReference>
<organism evidence="4 5">
    <name type="scientific">Microlunatus aurantiacus</name>
    <dbReference type="NCBI Taxonomy" id="446786"/>
    <lineage>
        <taxon>Bacteria</taxon>
        <taxon>Bacillati</taxon>
        <taxon>Actinomycetota</taxon>
        <taxon>Actinomycetes</taxon>
        <taxon>Propionibacteriales</taxon>
        <taxon>Propionibacteriaceae</taxon>
        <taxon>Microlunatus</taxon>
    </lineage>
</organism>
<keyword evidence="2" id="KW-0812">Transmembrane</keyword>
<accession>A0ABP7EBP9</accession>
<feature type="chain" id="PRO_5046768569" description="Tissue inhibitor of metalloproteinase" evidence="3">
    <location>
        <begin position="25"/>
        <end position="192"/>
    </location>
</feature>
<evidence type="ECO:0000313" key="4">
    <source>
        <dbReference type="EMBL" id="GAA3715989.1"/>
    </source>
</evidence>
<comment type="caution">
    <text evidence="4">The sequence shown here is derived from an EMBL/GenBank/DDBJ whole genome shotgun (WGS) entry which is preliminary data.</text>
</comment>
<dbReference type="Gene3D" id="2.40.50.120">
    <property type="match status" value="1"/>
</dbReference>
<proteinExistence type="predicted"/>
<gene>
    <name evidence="4" type="ORF">GCM10022204_39520</name>
</gene>
<protein>
    <recommendedName>
        <fullName evidence="6">Tissue inhibitor of metalloproteinase</fullName>
    </recommendedName>
</protein>
<feature type="region of interest" description="Disordered" evidence="1">
    <location>
        <begin position="130"/>
        <end position="155"/>
    </location>
</feature>
<keyword evidence="3" id="KW-0732">Signal</keyword>
<dbReference type="Proteomes" id="UP001500051">
    <property type="component" value="Unassembled WGS sequence"/>
</dbReference>
<dbReference type="SUPFAM" id="SSF50242">
    <property type="entry name" value="TIMP-like"/>
    <property type="match status" value="1"/>
</dbReference>
<feature type="transmembrane region" description="Helical" evidence="2">
    <location>
        <begin position="165"/>
        <end position="187"/>
    </location>
</feature>
<name>A0ABP7EBP9_9ACTN</name>
<reference evidence="5" key="1">
    <citation type="journal article" date="2019" name="Int. J. Syst. Evol. Microbiol.">
        <title>The Global Catalogue of Microorganisms (GCM) 10K type strain sequencing project: providing services to taxonomists for standard genome sequencing and annotation.</title>
        <authorList>
            <consortium name="The Broad Institute Genomics Platform"/>
            <consortium name="The Broad Institute Genome Sequencing Center for Infectious Disease"/>
            <person name="Wu L."/>
            <person name="Ma J."/>
        </authorList>
    </citation>
    <scope>NUCLEOTIDE SEQUENCE [LARGE SCALE GENOMIC DNA]</scope>
    <source>
        <strain evidence="5">JCM 16548</strain>
    </source>
</reference>
<sequence length="192" mass="19830">MLLALVAVGLIAFTGVVNPTPAAACSCLGVSTRRAAEQAQAVFLGTVTRVDQTRIGGERATELRFDVSRVYKGTVYSDQVITTPVDSAGCGLTPDVGSTWVIFASGSIQGEGRTAKLRLTTTLCSGNLSGDTAPRSLGRPGAPLPGASDRLERSETTDARLTRGLVIGGIGVLGLGALIGIGLAYLWRPKRS</sequence>
<evidence type="ECO:0000256" key="1">
    <source>
        <dbReference type="SAM" id="MobiDB-lite"/>
    </source>
</evidence>
<keyword evidence="5" id="KW-1185">Reference proteome</keyword>